<dbReference type="AlphaFoldDB" id="A0A1H9PRI6"/>
<reference evidence="2" key="1">
    <citation type="submission" date="2016-10" db="EMBL/GenBank/DDBJ databases">
        <authorList>
            <person name="Varghese N."/>
            <person name="Submissions S."/>
        </authorList>
    </citation>
    <scope>NUCLEOTIDE SEQUENCE [LARGE SCALE GENOMIC DNA]</scope>
    <source>
        <strain evidence="2">DSM 15719</strain>
    </source>
</reference>
<dbReference type="SUPFAM" id="SSF53137">
    <property type="entry name" value="Translational machinery components"/>
    <property type="match status" value="1"/>
</dbReference>
<evidence type="ECO:0000313" key="1">
    <source>
        <dbReference type="EMBL" id="SER50841.1"/>
    </source>
</evidence>
<protein>
    <submittedName>
        <fullName evidence="1">Uncharacterized protein</fullName>
    </submittedName>
</protein>
<sequence length="127" mass="15069">MKRVKKLGVWMDHSIAYLMEFTNNPFEIKTIESEFIERKKEQSISKKTGLSINNDQHVLYAYYNKIGEAIKNYKQIVLFGPTDAKVELFDVLSEDYRFVKMKVEIKETDKMSVNQQHAFINKYFTEN</sequence>
<dbReference type="Proteomes" id="UP000183658">
    <property type="component" value="Unassembled WGS sequence"/>
</dbReference>
<dbReference type="EMBL" id="FOFZ01000014">
    <property type="protein sequence ID" value="SER50841.1"/>
    <property type="molecule type" value="Genomic_DNA"/>
</dbReference>
<dbReference type="OrthoDB" id="1122364at2"/>
<dbReference type="RefSeq" id="WP_074724246.1">
    <property type="nucleotide sequence ID" value="NZ_CBCRVS010000007.1"/>
</dbReference>
<name>A0A1H9PRI6_FLAFI</name>
<dbReference type="InterPro" id="IPR042226">
    <property type="entry name" value="eFR1_2_sf"/>
</dbReference>
<keyword evidence="2" id="KW-1185">Reference proteome</keyword>
<organism evidence="1 2">
    <name type="scientific">Flavobacterium frigoris</name>
    <dbReference type="NCBI Taxonomy" id="229204"/>
    <lineage>
        <taxon>Bacteria</taxon>
        <taxon>Pseudomonadati</taxon>
        <taxon>Bacteroidota</taxon>
        <taxon>Flavobacteriia</taxon>
        <taxon>Flavobacteriales</taxon>
        <taxon>Flavobacteriaceae</taxon>
        <taxon>Flavobacterium</taxon>
    </lineage>
</organism>
<dbReference type="Gene3D" id="3.30.420.60">
    <property type="entry name" value="eRF1 domain 2"/>
    <property type="match status" value="1"/>
</dbReference>
<proteinExistence type="predicted"/>
<accession>A0A1H9PRI6</accession>
<gene>
    <name evidence="1" type="ORF">SAMN05444355_11423</name>
</gene>
<evidence type="ECO:0000313" key="2">
    <source>
        <dbReference type="Proteomes" id="UP000183658"/>
    </source>
</evidence>